<evidence type="ECO:0000259" key="9">
    <source>
        <dbReference type="PROSITE" id="PS50862"/>
    </source>
</evidence>
<name>A0ABT9NRC2_9ACTN</name>
<evidence type="ECO:0000256" key="8">
    <source>
        <dbReference type="SAM" id="MobiDB-lite"/>
    </source>
</evidence>
<evidence type="ECO:0000256" key="7">
    <source>
        <dbReference type="HAMAP-Rule" id="MF_00044"/>
    </source>
</evidence>
<dbReference type="PANTHER" id="PTHR22594:SF5">
    <property type="entry name" value="ASPARTATE--TRNA LIGASE, MITOCHONDRIAL"/>
    <property type="match status" value="1"/>
</dbReference>
<dbReference type="SUPFAM" id="SSF55681">
    <property type="entry name" value="Class II aaRS and biotin synthetases"/>
    <property type="match status" value="1"/>
</dbReference>
<organism evidence="10 11">
    <name type="scientific">Nocardioides massiliensis</name>
    <dbReference type="NCBI Taxonomy" id="1325935"/>
    <lineage>
        <taxon>Bacteria</taxon>
        <taxon>Bacillati</taxon>
        <taxon>Actinomycetota</taxon>
        <taxon>Actinomycetes</taxon>
        <taxon>Propionibacteriales</taxon>
        <taxon>Nocardioidaceae</taxon>
        <taxon>Nocardioides</taxon>
    </lineage>
</organism>
<dbReference type="InterPro" id="IPR047090">
    <property type="entry name" value="AspRS_core"/>
</dbReference>
<feature type="binding site" evidence="7">
    <location>
        <position position="490"/>
    </location>
    <ligand>
        <name>L-aspartate</name>
        <dbReference type="ChEBI" id="CHEBI:29991"/>
    </ligand>
</feature>
<dbReference type="PRINTS" id="PR01042">
    <property type="entry name" value="TRNASYNTHASP"/>
</dbReference>
<dbReference type="CDD" id="cd00777">
    <property type="entry name" value="AspRS_core"/>
    <property type="match status" value="1"/>
</dbReference>
<dbReference type="SUPFAM" id="SSF55261">
    <property type="entry name" value="GAD domain-like"/>
    <property type="match status" value="1"/>
</dbReference>
<dbReference type="Gene3D" id="3.30.1360.30">
    <property type="entry name" value="GAD-like domain"/>
    <property type="match status" value="1"/>
</dbReference>
<comment type="similarity">
    <text evidence="1 7">Belongs to the class-II aminoacyl-tRNA synthetase family. Type 1 subfamily.</text>
</comment>
<dbReference type="CDD" id="cd04317">
    <property type="entry name" value="EcAspRS_like_N"/>
    <property type="match status" value="1"/>
</dbReference>
<feature type="binding site" evidence="7">
    <location>
        <position position="228"/>
    </location>
    <ligand>
        <name>ATP</name>
        <dbReference type="ChEBI" id="CHEBI:30616"/>
    </ligand>
</feature>
<dbReference type="Gene3D" id="3.30.930.10">
    <property type="entry name" value="Bira Bifunctional Protein, Domain 2"/>
    <property type="match status" value="1"/>
</dbReference>
<dbReference type="InterPro" id="IPR006195">
    <property type="entry name" value="aa-tRNA-synth_II"/>
</dbReference>
<dbReference type="Proteomes" id="UP001240447">
    <property type="component" value="Unassembled WGS sequence"/>
</dbReference>
<feature type="region of interest" description="Disordered" evidence="8">
    <location>
        <begin position="558"/>
        <end position="593"/>
    </location>
</feature>
<comment type="subunit">
    <text evidence="7">Homodimer.</text>
</comment>
<keyword evidence="5 7" id="KW-0648">Protein biosynthesis</keyword>
<keyword evidence="7" id="KW-0963">Cytoplasm</keyword>
<comment type="function">
    <text evidence="7">Aspartyl-tRNA synthetase with relaxed tRNA specificity since it is able to aspartylate not only its cognate tRNA(Asp) but also tRNA(Asn). Reaction proceeds in two steps: L-aspartate is first activated by ATP to form Asp-AMP and then transferred to the acceptor end of tRNA(Asp/Asn).</text>
</comment>
<dbReference type="InterPro" id="IPR045864">
    <property type="entry name" value="aa-tRNA-synth_II/BPL/LPL"/>
</dbReference>
<keyword evidence="6 7" id="KW-0030">Aminoacyl-tRNA synthetase</keyword>
<dbReference type="InterPro" id="IPR004115">
    <property type="entry name" value="GAD-like_sf"/>
</dbReference>
<feature type="site" description="Important for tRNA non-discrimination" evidence="7">
    <location>
        <position position="77"/>
    </location>
</feature>
<feature type="compositionally biased region" description="Basic and acidic residues" evidence="8">
    <location>
        <begin position="575"/>
        <end position="593"/>
    </location>
</feature>
<dbReference type="InterPro" id="IPR029351">
    <property type="entry name" value="GAD_dom"/>
</dbReference>
<dbReference type="PANTHER" id="PTHR22594">
    <property type="entry name" value="ASPARTYL/LYSYL-TRNA SYNTHETASE"/>
    <property type="match status" value="1"/>
</dbReference>
<evidence type="ECO:0000256" key="4">
    <source>
        <dbReference type="ARBA" id="ARBA00022840"/>
    </source>
</evidence>
<dbReference type="NCBIfam" id="TIGR00459">
    <property type="entry name" value="aspS_bact"/>
    <property type="match status" value="1"/>
</dbReference>
<reference evidence="10 11" key="1">
    <citation type="submission" date="2023-07" db="EMBL/GenBank/DDBJ databases">
        <title>Sequencing the genomes of 1000 actinobacteria strains.</title>
        <authorList>
            <person name="Klenk H.-P."/>
        </authorList>
    </citation>
    <scope>NUCLEOTIDE SEQUENCE [LARGE SCALE GENOMIC DNA]</scope>
    <source>
        <strain evidence="10 11">GD13</strain>
    </source>
</reference>
<feature type="binding site" evidence="7">
    <location>
        <position position="451"/>
    </location>
    <ligand>
        <name>L-aspartate</name>
        <dbReference type="ChEBI" id="CHEBI:29991"/>
    </ligand>
</feature>
<dbReference type="GO" id="GO:0004815">
    <property type="term" value="F:aspartate-tRNA ligase activity"/>
    <property type="evidence" value="ECO:0007669"/>
    <property type="project" value="UniProtKB-EC"/>
</dbReference>
<dbReference type="Pfam" id="PF00152">
    <property type="entry name" value="tRNA-synt_2"/>
    <property type="match status" value="1"/>
</dbReference>
<feature type="binding site" evidence="7">
    <location>
        <position position="219"/>
    </location>
    <ligand>
        <name>L-aspartate</name>
        <dbReference type="ChEBI" id="CHEBI:29991"/>
    </ligand>
</feature>
<evidence type="ECO:0000256" key="6">
    <source>
        <dbReference type="ARBA" id="ARBA00023146"/>
    </source>
</evidence>
<feature type="binding site" evidence="7">
    <location>
        <begin position="535"/>
        <end position="538"/>
    </location>
    <ligand>
        <name>ATP</name>
        <dbReference type="ChEBI" id="CHEBI:30616"/>
    </ligand>
</feature>
<protein>
    <recommendedName>
        <fullName evidence="7">Aspartate--tRNA(Asp/Asn) ligase</fullName>
        <ecNumber evidence="7">6.1.1.23</ecNumber>
    </recommendedName>
    <alternativeName>
        <fullName evidence="7">Aspartyl-tRNA synthetase</fullName>
        <shortName evidence="7">AspRS</shortName>
    </alternativeName>
    <alternativeName>
        <fullName evidence="7">Non-discriminating aspartyl-tRNA synthetase</fullName>
        <shortName evidence="7">ND-AspRS</shortName>
    </alternativeName>
</protein>
<dbReference type="InterPro" id="IPR004365">
    <property type="entry name" value="NA-bd_OB_tRNA"/>
</dbReference>
<feature type="binding site" evidence="7">
    <location>
        <begin position="219"/>
        <end position="221"/>
    </location>
    <ligand>
        <name>ATP</name>
        <dbReference type="ChEBI" id="CHEBI:30616"/>
    </ligand>
</feature>
<dbReference type="Pfam" id="PF02938">
    <property type="entry name" value="GAD"/>
    <property type="match status" value="1"/>
</dbReference>
<evidence type="ECO:0000256" key="3">
    <source>
        <dbReference type="ARBA" id="ARBA00022741"/>
    </source>
</evidence>
<dbReference type="InterPro" id="IPR004524">
    <property type="entry name" value="Asp-tRNA-ligase_1"/>
</dbReference>
<evidence type="ECO:0000256" key="1">
    <source>
        <dbReference type="ARBA" id="ARBA00006303"/>
    </source>
</evidence>
<comment type="catalytic activity">
    <reaction evidence="7">
        <text>tRNA(Asx) + L-aspartate + ATP = L-aspartyl-tRNA(Asx) + AMP + diphosphate</text>
        <dbReference type="Rhea" id="RHEA:18349"/>
        <dbReference type="Rhea" id="RHEA-COMP:9710"/>
        <dbReference type="Rhea" id="RHEA-COMP:9711"/>
        <dbReference type="ChEBI" id="CHEBI:29991"/>
        <dbReference type="ChEBI" id="CHEBI:30616"/>
        <dbReference type="ChEBI" id="CHEBI:33019"/>
        <dbReference type="ChEBI" id="CHEBI:78442"/>
        <dbReference type="ChEBI" id="CHEBI:78516"/>
        <dbReference type="ChEBI" id="CHEBI:456215"/>
        <dbReference type="EC" id="6.1.1.23"/>
    </reaction>
</comment>
<proteinExistence type="inferred from homology"/>
<dbReference type="InterPro" id="IPR012340">
    <property type="entry name" value="NA-bd_OB-fold"/>
</dbReference>
<feature type="binding site" evidence="7">
    <location>
        <position position="483"/>
    </location>
    <ligand>
        <name>ATP</name>
        <dbReference type="ChEBI" id="CHEBI:30616"/>
    </ligand>
</feature>
<dbReference type="RefSeq" id="WP_068124486.1">
    <property type="nucleotide sequence ID" value="NZ_CCXJ01000722.1"/>
</dbReference>
<sequence>MIRTHDAGSLRAEHAGQTVTLAGWVARRRDHGGVAFLDLREASGVVQVVVRDEEVAHQLRSEYCIKVTGQVSVRPEGNENDQLPTGAIEVIADDLEVLSTAAPLPFPIDDGAHSGGEVGEEARLRHRYLDLRRSGPAAALRLRSDVNRVARELLTQRAFVEIETPTLTRSTPEGARDFLVPARLQPGSWYALPQSPQLFKQLLMVAGMERYFQIARCYRDEDFRADRQPEFTQLDIEMSFVEQDDVIALAEDLLVAIWKLIGVELSAPFERLTYADAMARFGTDKPDLRMGLELTECTEFFADTSFRVFQAPYVGAVVMPGGASQPRKQLDAWQEWAKQRGAKGLAYVLVGEDGELGGPVAKNLSDTEKAGIAAHVGAQPGDCIFFAAGPVKSSRALLGAARLEIGRRAGLIDESAWAFCWVVDAPLFEPASEAVASGDVAVGTGQWTAVHHAFTSPQQLDEFDTDPGNALAWAYDIVCNGNEIGGGSIRIHREDVQKRVFEIMGIGEAEAEEKFGFLLEAFKYGAPPHGGIAFGWDRICALLAGTDSIREVIAFPKSGGGYDPLTAAPAPITPEQRKEAGVDAKPEPATEPV</sequence>
<accession>A0ABT9NRC2</accession>
<keyword evidence="3 7" id="KW-0547">Nucleotide-binding</keyword>
<dbReference type="EC" id="6.1.1.23" evidence="7"/>
<dbReference type="Gene3D" id="2.40.50.140">
    <property type="entry name" value="Nucleic acid-binding proteins"/>
    <property type="match status" value="1"/>
</dbReference>
<dbReference type="InterPro" id="IPR002312">
    <property type="entry name" value="Asp/Asn-tRNA-synth_IIb"/>
</dbReference>
<keyword evidence="4 7" id="KW-0067">ATP-binding</keyword>
<feature type="domain" description="Aminoacyl-transfer RNA synthetases class-II family profile" evidence="9">
    <location>
        <begin position="140"/>
        <end position="556"/>
    </location>
</feature>
<dbReference type="Pfam" id="PF01336">
    <property type="entry name" value="tRNA_anti-codon"/>
    <property type="match status" value="1"/>
</dbReference>
<feature type="site" description="Important for tRNA non-discrimination" evidence="7">
    <location>
        <position position="31"/>
    </location>
</feature>
<dbReference type="NCBIfam" id="NF001750">
    <property type="entry name" value="PRK00476.1"/>
    <property type="match status" value="1"/>
</dbReference>
<evidence type="ECO:0000256" key="5">
    <source>
        <dbReference type="ARBA" id="ARBA00022917"/>
    </source>
</evidence>
<gene>
    <name evidence="7" type="primary">aspS</name>
    <name evidence="10" type="ORF">J2S59_002636</name>
</gene>
<keyword evidence="2 7" id="KW-0436">Ligase</keyword>
<dbReference type="PROSITE" id="PS50862">
    <property type="entry name" value="AA_TRNA_LIGASE_II"/>
    <property type="match status" value="1"/>
</dbReference>
<dbReference type="InterPro" id="IPR004364">
    <property type="entry name" value="Aa-tRNA-synt_II"/>
</dbReference>
<evidence type="ECO:0000313" key="11">
    <source>
        <dbReference type="Proteomes" id="UP001240447"/>
    </source>
</evidence>
<evidence type="ECO:0000313" key="10">
    <source>
        <dbReference type="EMBL" id="MDP9822827.1"/>
    </source>
</evidence>
<dbReference type="EMBL" id="JAUSQM010000001">
    <property type="protein sequence ID" value="MDP9822827.1"/>
    <property type="molecule type" value="Genomic_DNA"/>
</dbReference>
<comment type="caution">
    <text evidence="10">The sequence shown here is derived from an EMBL/GenBank/DDBJ whole genome shotgun (WGS) entry which is preliminary data.</text>
</comment>
<dbReference type="SUPFAM" id="SSF50249">
    <property type="entry name" value="Nucleic acid-binding proteins"/>
    <property type="match status" value="1"/>
</dbReference>
<keyword evidence="11" id="KW-1185">Reference proteome</keyword>
<comment type="subcellular location">
    <subcellularLocation>
        <location evidence="7">Cytoplasm</location>
    </subcellularLocation>
</comment>
<feature type="region of interest" description="Aspartate" evidence="7">
    <location>
        <begin position="197"/>
        <end position="200"/>
    </location>
</feature>
<dbReference type="InterPro" id="IPR047089">
    <property type="entry name" value="Asp-tRNA-ligase_1_N"/>
</dbReference>
<feature type="binding site" evidence="7">
    <location>
        <position position="173"/>
    </location>
    <ligand>
        <name>L-aspartate</name>
        <dbReference type="ChEBI" id="CHEBI:29991"/>
    </ligand>
</feature>
<evidence type="ECO:0000256" key="2">
    <source>
        <dbReference type="ARBA" id="ARBA00022598"/>
    </source>
</evidence>
<dbReference type="HAMAP" id="MF_00044">
    <property type="entry name" value="Asp_tRNA_synth_type1"/>
    <property type="match status" value="1"/>
</dbReference>